<evidence type="ECO:0000313" key="3">
    <source>
        <dbReference type="EMBL" id="XBO71267.1"/>
    </source>
</evidence>
<protein>
    <submittedName>
        <fullName evidence="3">Chalcone isomerase family protein</fullName>
    </submittedName>
</protein>
<feature type="chain" id="PRO_5043772847" evidence="1">
    <location>
        <begin position="30"/>
        <end position="203"/>
    </location>
</feature>
<dbReference type="Pfam" id="PF16036">
    <property type="entry name" value="Chalcone_3"/>
    <property type="match status" value="1"/>
</dbReference>
<dbReference type="RefSeq" id="WP_348827399.1">
    <property type="nucleotide sequence ID" value="NZ_CP098827.1"/>
</dbReference>
<feature type="signal peptide" evidence="1">
    <location>
        <begin position="1"/>
        <end position="29"/>
    </location>
</feature>
<dbReference type="EMBL" id="CP098827">
    <property type="protein sequence ID" value="XBO71267.1"/>
    <property type="molecule type" value="Genomic_DNA"/>
</dbReference>
<evidence type="ECO:0000256" key="1">
    <source>
        <dbReference type="SAM" id="SignalP"/>
    </source>
</evidence>
<dbReference type="GO" id="GO:0016853">
    <property type="term" value="F:isomerase activity"/>
    <property type="evidence" value="ECO:0007669"/>
    <property type="project" value="UniProtKB-KW"/>
</dbReference>
<organism evidence="3">
    <name type="scientific">Halomonas sp. RT37</name>
    <dbReference type="NCBI Taxonomy" id="2950872"/>
    <lineage>
        <taxon>Bacteria</taxon>
        <taxon>Pseudomonadati</taxon>
        <taxon>Pseudomonadota</taxon>
        <taxon>Gammaproteobacteria</taxon>
        <taxon>Oceanospirillales</taxon>
        <taxon>Halomonadaceae</taxon>
        <taxon>Halomonas</taxon>
    </lineage>
</organism>
<gene>
    <name evidence="3" type="ORF">NFG58_00670</name>
</gene>
<keyword evidence="1" id="KW-0732">Signal</keyword>
<name>A0AAU7KHX5_9GAMM</name>
<feature type="domain" description="Chalcone isomerase" evidence="2">
    <location>
        <begin position="56"/>
        <end position="202"/>
    </location>
</feature>
<sequence length="203" mass="22460">MPSRQPRQHPLVRLLAAVSLITCLTLTMAAPPEANAQTSTQQVSVKSASFATQIDDGRRYEMIGHGLFTYLVWDAYAGAYYQAAGYPRPAPESDVPRRLVLHYFHAIEADDFASTTLEAVREQVGAVDFPSIRRPLTALVDSYRSVAPGDRYSLTWDGESLILALNGAPLYRSNDKALANAMFAIWLGEDPLDRDFRDALLGR</sequence>
<dbReference type="AlphaFoldDB" id="A0AAU7KHX5"/>
<evidence type="ECO:0000259" key="2">
    <source>
        <dbReference type="Pfam" id="PF16036"/>
    </source>
</evidence>
<dbReference type="InterPro" id="IPR016087">
    <property type="entry name" value="Chalcone_isomerase"/>
</dbReference>
<keyword evidence="3" id="KW-0413">Isomerase</keyword>
<reference evidence="3" key="1">
    <citation type="submission" date="2022-06" db="EMBL/GenBank/DDBJ databases">
        <title>A novel DMS-producing enzyme.</title>
        <authorList>
            <person name="Zhang Y."/>
        </authorList>
    </citation>
    <scope>NUCLEOTIDE SEQUENCE</scope>
    <source>
        <strain evidence="3">RT37</strain>
    </source>
</reference>
<accession>A0AAU7KHX5</accession>
<proteinExistence type="predicted"/>